<dbReference type="RefSeq" id="WP_107013343.1">
    <property type="nucleotide sequence ID" value="NZ_CP028136.1"/>
</dbReference>
<evidence type="ECO:0000313" key="4">
    <source>
        <dbReference type="Proteomes" id="UP000241507"/>
    </source>
</evidence>
<dbReference type="OrthoDB" id="9843850at2"/>
<gene>
    <name evidence="3" type="ORF">C7S20_15580</name>
</gene>
<evidence type="ECO:0000256" key="1">
    <source>
        <dbReference type="SAM" id="MobiDB-lite"/>
    </source>
</evidence>
<feature type="region of interest" description="Disordered" evidence="1">
    <location>
        <begin position="1"/>
        <end position="22"/>
    </location>
</feature>
<dbReference type="EMBL" id="CP028136">
    <property type="protein sequence ID" value="AVR46570.1"/>
    <property type="molecule type" value="Genomic_DNA"/>
</dbReference>
<dbReference type="InterPro" id="IPR036259">
    <property type="entry name" value="MFS_trans_sf"/>
</dbReference>
<dbReference type="KEGG" id="grs:C7S20_15580"/>
<dbReference type="SUPFAM" id="SSF103473">
    <property type="entry name" value="MFS general substrate transporter"/>
    <property type="match status" value="1"/>
</dbReference>
<dbReference type="AlphaFoldDB" id="A0A2R3Z8F6"/>
<keyword evidence="2" id="KW-0812">Transmembrane</keyword>
<organism evidence="3 4">
    <name type="scientific">Christiangramia fulva</name>
    <dbReference type="NCBI Taxonomy" id="2126553"/>
    <lineage>
        <taxon>Bacteria</taxon>
        <taxon>Pseudomonadati</taxon>
        <taxon>Bacteroidota</taxon>
        <taxon>Flavobacteriia</taxon>
        <taxon>Flavobacteriales</taxon>
        <taxon>Flavobacteriaceae</taxon>
        <taxon>Christiangramia</taxon>
    </lineage>
</organism>
<accession>A0A2R3Z8F6</accession>
<keyword evidence="2" id="KW-1133">Transmembrane helix</keyword>
<reference evidence="4" key="1">
    <citation type="submission" date="2018-03" db="EMBL/GenBank/DDBJ databases">
        <title>Gramella fulva sp. nov., isolated from a dry surface of tidal flat.</title>
        <authorList>
            <person name="Hwang S.H."/>
            <person name="Hwang W.M."/>
            <person name="Kang K."/>
            <person name="Ahn T.-Y."/>
        </authorList>
    </citation>
    <scope>NUCLEOTIDE SEQUENCE [LARGE SCALE GENOMIC DNA]</scope>
    <source>
        <strain evidence="4">SH35</strain>
    </source>
</reference>
<protein>
    <submittedName>
        <fullName evidence="3">Uncharacterized protein</fullName>
    </submittedName>
</protein>
<sequence>MEHEKNQHKPHKKPGPDLVLETTDRDPHGKLFYHPSIFTFAVIGAIVGGLIVAFLAWMVADGSWAVVGLGQMSSGNRGPGAFFGFVVGSGIGGLLGSVMGIRKMLRLSPPLHKENQQHKKEKN</sequence>
<feature type="transmembrane region" description="Helical" evidence="2">
    <location>
        <begin position="37"/>
        <end position="60"/>
    </location>
</feature>
<feature type="transmembrane region" description="Helical" evidence="2">
    <location>
        <begin position="80"/>
        <end position="101"/>
    </location>
</feature>
<keyword evidence="4" id="KW-1185">Reference proteome</keyword>
<name>A0A2R3Z8F6_9FLAO</name>
<proteinExistence type="predicted"/>
<keyword evidence="2" id="KW-0472">Membrane</keyword>
<evidence type="ECO:0000313" key="3">
    <source>
        <dbReference type="EMBL" id="AVR46570.1"/>
    </source>
</evidence>
<dbReference type="Proteomes" id="UP000241507">
    <property type="component" value="Chromosome"/>
</dbReference>
<evidence type="ECO:0000256" key="2">
    <source>
        <dbReference type="SAM" id="Phobius"/>
    </source>
</evidence>